<reference evidence="1 2" key="1">
    <citation type="journal article" date="2024" name="Int. J. Mol. Sci.">
        <title>Exploration of Alicyclobacillus spp. Genome in Search of Antibiotic Resistance.</title>
        <authorList>
            <person name="Bucka-Kolendo J."/>
            <person name="Kiousi D.E."/>
            <person name="Dekowska A."/>
            <person name="Mikolajczuk-Szczyrba A."/>
            <person name="Karadedos D.M."/>
            <person name="Michael P."/>
            <person name="Galanis A."/>
            <person name="Sokolowska B."/>
        </authorList>
    </citation>
    <scope>NUCLEOTIDE SEQUENCE [LARGE SCALE GENOMIC DNA]</scope>
    <source>
        <strain evidence="1 2">KKP 3000</strain>
    </source>
</reference>
<dbReference type="EMBL" id="JBDXSU010000027">
    <property type="protein sequence ID" value="MFB5192756.1"/>
    <property type="molecule type" value="Genomic_DNA"/>
</dbReference>
<dbReference type="Proteomes" id="UP001579974">
    <property type="component" value="Unassembled WGS sequence"/>
</dbReference>
<dbReference type="RefSeq" id="WP_275473457.1">
    <property type="nucleotide sequence ID" value="NZ_CP162940.1"/>
</dbReference>
<gene>
    <name evidence="1" type="ORF">KKP3000_001967</name>
</gene>
<keyword evidence="2" id="KW-1185">Reference proteome</keyword>
<accession>A0ABV5AKI6</accession>
<proteinExistence type="predicted"/>
<comment type="caution">
    <text evidence="1">The sequence shown here is derived from an EMBL/GenBank/DDBJ whole genome shotgun (WGS) entry which is preliminary data.</text>
</comment>
<sequence length="110" mass="12328">MRVDLNDIQTGAYAVLRDVPPWGLMRKVGKFVGKDSLTEDESSELQNLLLINMVKEWNVKDDDGNAVPLPRNSQEGQLDFVDGRIMARLLKESRTILDSVKVDPNSENAS</sequence>
<name>A0ABV5AKI6_9BACL</name>
<protein>
    <submittedName>
        <fullName evidence="1">Uncharacterized protein</fullName>
    </submittedName>
</protein>
<evidence type="ECO:0000313" key="1">
    <source>
        <dbReference type="EMBL" id="MFB5192756.1"/>
    </source>
</evidence>
<organism evidence="1 2">
    <name type="scientific">Alicyclobacillus fastidiosus</name>
    <dbReference type="NCBI Taxonomy" id="392011"/>
    <lineage>
        <taxon>Bacteria</taxon>
        <taxon>Bacillati</taxon>
        <taxon>Bacillota</taxon>
        <taxon>Bacilli</taxon>
        <taxon>Bacillales</taxon>
        <taxon>Alicyclobacillaceae</taxon>
        <taxon>Alicyclobacillus</taxon>
    </lineage>
</organism>
<evidence type="ECO:0000313" key="2">
    <source>
        <dbReference type="Proteomes" id="UP001579974"/>
    </source>
</evidence>